<sequence length="584" mass="67100">MRQVSDNLRTPFGLQGERLVRPDDVPSGLACNCTCPGCGAELQARHRSNPNHRSYFAHHQAAECPGGYETAVHSMAIQIIFEHGGITIPEKTIELRSSLPDDPDDLVENLELPRREVTFIHCVYETRVSQEESQRLWRPDLTATLKNEATLYIEVAVSHKSDIEKTRDLDNLMEIDLSKLPRSIVDDPEQFTNQVLHLAPRKWFQCSLYDKTPFVQKRLEDLKARHERQQSQKAIERAKADHEHARKTHARLRHGSKINEIHTIMRPAGYNARMTQLLKLSENGIAYAQQRLASECSEGETIPAAIHRSVPGDWLFNGHPIAWQGFVFDHYIFQKAPGTLLFADSIADAVVQAFGVVDWADKLLAESNTKRFSPAHIWFLDAAENEQLLKPEVVIGNYLESLSPPSLILTANPDSTGPRYLKRRSRGRQYEVQFGTLKEIQVATEEARKQQQERERESTEQAEALKQMRIRDLAHAKEQAKHDALKQQLAWESREQSTLKNWLPEKKRLERNTKHLQAIQEHGYDHAYLCKYCHLPTTKRTDICEECGVGKLEPIELTSEYVATFEHRLRTMPRIRAKKDYRDP</sequence>
<dbReference type="HOGENOM" id="CLU_466764_0_0_6"/>
<dbReference type="KEGG" id="maq:Maqu_4319"/>
<evidence type="ECO:0000256" key="1">
    <source>
        <dbReference type="SAM" id="Coils"/>
    </source>
</evidence>
<proteinExistence type="predicted"/>
<feature type="coiled-coil region" evidence="1">
    <location>
        <begin position="437"/>
        <end position="468"/>
    </location>
</feature>
<name>A1U851_MARN8</name>
<evidence type="ECO:0000313" key="2">
    <source>
        <dbReference type="EMBL" id="ABM21170.1"/>
    </source>
</evidence>
<feature type="coiled-coil region" evidence="1">
    <location>
        <begin position="219"/>
        <end position="248"/>
    </location>
</feature>
<keyword evidence="2" id="KW-0614">Plasmid</keyword>
<reference evidence="3" key="1">
    <citation type="journal article" date="2011" name="Appl. Environ. Microbiol.">
        <title>Genomic potential of Marinobacter aquaeolei, a biogeochemical 'opportunitroph'.</title>
        <authorList>
            <person name="Singer E."/>
            <person name="Webb E.A."/>
            <person name="Nelson W.C."/>
            <person name="Heidelberg J.F."/>
            <person name="Ivanova N."/>
            <person name="Pati A."/>
            <person name="Edwards K.J."/>
        </authorList>
    </citation>
    <scope>NUCLEOTIDE SEQUENCE [LARGE SCALE GENOMIC DNA]</scope>
    <source>
        <strain evidence="3">ATCC 700491 / DSM 11845 / VT8</strain>
    </source>
</reference>
<evidence type="ECO:0000313" key="3">
    <source>
        <dbReference type="Proteomes" id="UP000000998"/>
    </source>
</evidence>
<dbReference type="Proteomes" id="UP000000998">
    <property type="component" value="Plasmid pMAQU01"/>
</dbReference>
<gene>
    <name evidence="2" type="ordered locus">Maqu_4319</name>
</gene>
<evidence type="ECO:0008006" key="4">
    <source>
        <dbReference type="Google" id="ProtNLM"/>
    </source>
</evidence>
<accession>A1U851</accession>
<keyword evidence="1" id="KW-0175">Coiled coil</keyword>
<geneLocation type="plasmid" evidence="2 3">
    <name>pMAQU01</name>
</geneLocation>
<dbReference type="AlphaFoldDB" id="A1U851"/>
<organism evidence="2 3">
    <name type="scientific">Marinobacter nauticus (strain ATCC 700491 / DSM 11845 / VT8)</name>
    <name type="common">Marinobacter aquaeolei</name>
    <dbReference type="NCBI Taxonomy" id="351348"/>
    <lineage>
        <taxon>Bacteria</taxon>
        <taxon>Pseudomonadati</taxon>
        <taxon>Pseudomonadota</taxon>
        <taxon>Gammaproteobacteria</taxon>
        <taxon>Pseudomonadales</taxon>
        <taxon>Marinobacteraceae</taxon>
        <taxon>Marinobacter</taxon>
    </lineage>
</organism>
<protein>
    <recommendedName>
        <fullName evidence="4">Competence protein CoiA-like protein</fullName>
    </recommendedName>
</protein>
<dbReference type="eggNOG" id="COG4469">
    <property type="taxonomic scope" value="Bacteria"/>
</dbReference>
<dbReference type="EMBL" id="CP000515">
    <property type="protein sequence ID" value="ABM21170.1"/>
    <property type="molecule type" value="Genomic_DNA"/>
</dbReference>